<dbReference type="GeneID" id="105439633"/>
<dbReference type="GO" id="GO:0006914">
    <property type="term" value="P:autophagy"/>
    <property type="evidence" value="ECO:0007669"/>
    <property type="project" value="UniProtKB-KW"/>
</dbReference>
<keyword evidence="22" id="KW-1185">Reference proteome</keyword>
<feature type="chain" id="PRO_5029910478" description="Autophagy-related protein 27" evidence="19">
    <location>
        <begin position="26"/>
        <end position="266"/>
    </location>
</feature>
<dbReference type="OrthoDB" id="29460at2759"/>
<dbReference type="GO" id="GO:0000139">
    <property type="term" value="C:Golgi membrane"/>
    <property type="evidence" value="ECO:0007669"/>
    <property type="project" value="UniProtKB-SubCell"/>
</dbReference>
<comment type="subcellular location">
    <subcellularLocation>
        <location evidence="2">Cytoplasmic vesicle membrane</location>
        <topology evidence="2">Single-pass type I membrane protein</topology>
    </subcellularLocation>
    <subcellularLocation>
        <location evidence="3">Golgi apparatus membrane</location>
    </subcellularLocation>
    <subcellularLocation>
        <location evidence="1">Mitochondrion membrane</location>
        <topology evidence="1">Single-pass membrane protein</topology>
    </subcellularLocation>
    <subcellularLocation>
        <location evidence="4">Preautophagosomal structure membrane</location>
        <topology evidence="4">Single-pass type I membrane protein</topology>
    </subcellularLocation>
</comment>
<dbReference type="InterPro" id="IPR009011">
    <property type="entry name" value="Man6P_isomerase_rcpt-bd_dom_sf"/>
</dbReference>
<keyword evidence="8 18" id="KW-0812">Transmembrane</keyword>
<keyword evidence="7" id="KW-0813">Transport</keyword>
<keyword evidence="10" id="KW-0653">Protein transport</keyword>
<feature type="domain" description="MRH" evidence="20">
    <location>
        <begin position="37"/>
        <end position="179"/>
    </location>
</feature>
<dbReference type="GO" id="GO:0010008">
    <property type="term" value="C:endosome membrane"/>
    <property type="evidence" value="ECO:0007669"/>
    <property type="project" value="UniProtKB-SubCell"/>
</dbReference>
<reference evidence="22" key="1">
    <citation type="submission" date="2015-02" db="EMBL/GenBank/DDBJ databases">
        <title>Genome sequencing for Strongylocentrotus purpuratus.</title>
        <authorList>
            <person name="Murali S."/>
            <person name="Liu Y."/>
            <person name="Vee V."/>
            <person name="English A."/>
            <person name="Wang M."/>
            <person name="Skinner E."/>
            <person name="Han Y."/>
            <person name="Muzny D.M."/>
            <person name="Worley K.C."/>
            <person name="Gibbs R.A."/>
        </authorList>
    </citation>
    <scope>NUCLEOTIDE SEQUENCE</scope>
</reference>
<evidence type="ECO:0000256" key="4">
    <source>
        <dbReference type="ARBA" id="ARBA00004472"/>
    </source>
</evidence>
<keyword evidence="17" id="KW-0968">Cytoplasmic vesicle</keyword>
<keyword evidence="9 19" id="KW-0732">Signal</keyword>
<keyword evidence="14" id="KW-0496">Mitochondrion</keyword>
<keyword evidence="16" id="KW-1015">Disulfide bond</keyword>
<keyword evidence="11 18" id="KW-1133">Transmembrane helix</keyword>
<evidence type="ECO:0000256" key="9">
    <source>
        <dbReference type="ARBA" id="ARBA00022729"/>
    </source>
</evidence>
<keyword evidence="13" id="KW-0333">Golgi apparatus</keyword>
<evidence type="ECO:0000259" key="20">
    <source>
        <dbReference type="PROSITE" id="PS51914"/>
    </source>
</evidence>
<dbReference type="InParanoid" id="A0A7M7LVU8"/>
<sequence>MQPSSSSVIPVGLIALLGFLSFVGSEPSCDKLIGPVNNCHCRYSDGGDPPTYRNIDFSPLGRSDGKPAFAYKETPNDDFKYAYNPCHPFHDGFCTTNTAACQVSNDELHSYPIGDPDVIAFEVIDSDIVLTYAEVSGRLAVVNFHCDESALTAATYEPLGEQTPGNYHFTIGTCLACLKDIPNCYPVGGTEITVGGIVCIIFALLVLVYLIGGILYQKFRRGATGKELIPNYGFWSDFPALVKDGFMFPIELCRGKTSKSDYETLK</sequence>
<evidence type="ECO:0000256" key="18">
    <source>
        <dbReference type="SAM" id="Phobius"/>
    </source>
</evidence>
<evidence type="ECO:0000256" key="5">
    <source>
        <dbReference type="ARBA" id="ARBA00005363"/>
    </source>
</evidence>
<evidence type="ECO:0000256" key="8">
    <source>
        <dbReference type="ARBA" id="ARBA00022692"/>
    </source>
</evidence>
<dbReference type="Pfam" id="PF09451">
    <property type="entry name" value="ATG27"/>
    <property type="match status" value="1"/>
</dbReference>
<evidence type="ECO:0000256" key="1">
    <source>
        <dbReference type="ARBA" id="ARBA00004304"/>
    </source>
</evidence>
<evidence type="ECO:0000256" key="14">
    <source>
        <dbReference type="ARBA" id="ARBA00023128"/>
    </source>
</evidence>
<dbReference type="Gene3D" id="2.70.130.10">
    <property type="entry name" value="Mannose-6-phosphate receptor binding domain"/>
    <property type="match status" value="1"/>
</dbReference>
<dbReference type="GO" id="GO:0031966">
    <property type="term" value="C:mitochondrial membrane"/>
    <property type="evidence" value="ECO:0007669"/>
    <property type="project" value="UniProtKB-SubCell"/>
</dbReference>
<dbReference type="Proteomes" id="UP000007110">
    <property type="component" value="Unassembled WGS sequence"/>
</dbReference>
<evidence type="ECO:0000256" key="12">
    <source>
        <dbReference type="ARBA" id="ARBA00023006"/>
    </source>
</evidence>
<evidence type="ECO:0000256" key="11">
    <source>
        <dbReference type="ARBA" id="ARBA00022989"/>
    </source>
</evidence>
<keyword evidence="12" id="KW-0072">Autophagy</keyword>
<feature type="signal peptide" evidence="19">
    <location>
        <begin position="1"/>
        <end position="25"/>
    </location>
</feature>
<proteinExistence type="inferred from homology"/>
<evidence type="ECO:0000313" key="22">
    <source>
        <dbReference type="Proteomes" id="UP000007110"/>
    </source>
</evidence>
<dbReference type="KEGG" id="spu:105439633"/>
<dbReference type="InterPro" id="IPR018939">
    <property type="entry name" value="Autophagy-rel_prot_27"/>
</dbReference>
<accession>A0A7M7LVU8</accession>
<evidence type="ECO:0000256" key="19">
    <source>
        <dbReference type="SAM" id="SignalP"/>
    </source>
</evidence>
<dbReference type="PANTHER" id="PTHR15071">
    <property type="entry name" value="MANNOSE-6-PHOSPHATE RECEPTOR FAMILY MEMBER"/>
    <property type="match status" value="1"/>
</dbReference>
<evidence type="ECO:0000256" key="7">
    <source>
        <dbReference type="ARBA" id="ARBA00022448"/>
    </source>
</evidence>
<evidence type="ECO:0000256" key="17">
    <source>
        <dbReference type="ARBA" id="ARBA00023329"/>
    </source>
</evidence>
<dbReference type="RefSeq" id="XP_011667137.2">
    <property type="nucleotide sequence ID" value="XM_011668835.2"/>
</dbReference>
<comment type="similarity">
    <text evidence="5">Belongs to the ATG27 family.</text>
</comment>
<evidence type="ECO:0000256" key="15">
    <source>
        <dbReference type="ARBA" id="ARBA00023136"/>
    </source>
</evidence>
<evidence type="ECO:0000256" key="10">
    <source>
        <dbReference type="ARBA" id="ARBA00022927"/>
    </source>
</evidence>
<feature type="transmembrane region" description="Helical" evidence="18">
    <location>
        <begin position="192"/>
        <end position="216"/>
    </location>
</feature>
<dbReference type="AlphaFoldDB" id="A0A7M7LVU8"/>
<name>A0A7M7LVU8_STRPU</name>
<evidence type="ECO:0000256" key="13">
    <source>
        <dbReference type="ARBA" id="ARBA00023034"/>
    </source>
</evidence>
<dbReference type="SUPFAM" id="SSF50911">
    <property type="entry name" value="Mannose 6-phosphate receptor domain"/>
    <property type="match status" value="1"/>
</dbReference>
<evidence type="ECO:0000313" key="21">
    <source>
        <dbReference type="EnsemblMetazoa" id="XP_011667137"/>
    </source>
</evidence>
<evidence type="ECO:0000256" key="6">
    <source>
        <dbReference type="ARBA" id="ARBA00013776"/>
    </source>
</evidence>
<evidence type="ECO:0000256" key="3">
    <source>
        <dbReference type="ARBA" id="ARBA00004394"/>
    </source>
</evidence>
<dbReference type="InterPro" id="IPR044865">
    <property type="entry name" value="MRH_dom"/>
</dbReference>
<reference evidence="21" key="2">
    <citation type="submission" date="2021-01" db="UniProtKB">
        <authorList>
            <consortium name="EnsemblMetazoa"/>
        </authorList>
    </citation>
    <scope>IDENTIFICATION</scope>
</reference>
<dbReference type="GO" id="GO:0015031">
    <property type="term" value="P:protein transport"/>
    <property type="evidence" value="ECO:0007669"/>
    <property type="project" value="UniProtKB-KW"/>
</dbReference>
<dbReference type="GO" id="GO:0034045">
    <property type="term" value="C:phagophore assembly site membrane"/>
    <property type="evidence" value="ECO:0007669"/>
    <property type="project" value="UniProtKB-SubCell"/>
</dbReference>
<dbReference type="PANTHER" id="PTHR15071:SF0">
    <property type="entry name" value="MANNOSE 6-PHOSPHATE RECEPTOR-LIKE PROTEIN 1"/>
    <property type="match status" value="1"/>
</dbReference>
<evidence type="ECO:0000256" key="2">
    <source>
        <dbReference type="ARBA" id="ARBA00004358"/>
    </source>
</evidence>
<organism evidence="21 22">
    <name type="scientific">Strongylocentrotus purpuratus</name>
    <name type="common">Purple sea urchin</name>
    <dbReference type="NCBI Taxonomy" id="7668"/>
    <lineage>
        <taxon>Eukaryota</taxon>
        <taxon>Metazoa</taxon>
        <taxon>Echinodermata</taxon>
        <taxon>Eleutherozoa</taxon>
        <taxon>Echinozoa</taxon>
        <taxon>Echinoidea</taxon>
        <taxon>Euechinoidea</taxon>
        <taxon>Echinacea</taxon>
        <taxon>Camarodonta</taxon>
        <taxon>Echinidea</taxon>
        <taxon>Strongylocentrotidae</taxon>
        <taxon>Strongylocentrotus</taxon>
    </lineage>
</organism>
<evidence type="ECO:0000256" key="16">
    <source>
        <dbReference type="ARBA" id="ARBA00023157"/>
    </source>
</evidence>
<protein>
    <recommendedName>
        <fullName evidence="6">Autophagy-related protein 27</fullName>
    </recommendedName>
</protein>
<dbReference type="PROSITE" id="PS51914">
    <property type="entry name" value="MRH"/>
    <property type="match status" value="1"/>
</dbReference>
<dbReference type="OMA" id="SVWCMIC"/>
<keyword evidence="15 18" id="KW-0472">Membrane</keyword>
<dbReference type="GO" id="GO:0005802">
    <property type="term" value="C:trans-Golgi network"/>
    <property type="evidence" value="ECO:0000318"/>
    <property type="project" value="GO_Central"/>
</dbReference>
<dbReference type="EnsemblMetazoa" id="XM_011668835">
    <property type="protein sequence ID" value="XP_011667137"/>
    <property type="gene ID" value="LOC105439633"/>
</dbReference>